<name>A0ABR1KDJ0_9PEZI</name>
<proteinExistence type="predicted"/>
<evidence type="ECO:0000313" key="2">
    <source>
        <dbReference type="Proteomes" id="UP001363622"/>
    </source>
</evidence>
<keyword evidence="2" id="KW-1185">Reference proteome</keyword>
<comment type="caution">
    <text evidence="1">The sequence shown here is derived from an EMBL/GenBank/DDBJ whole genome shotgun (WGS) entry which is preliminary data.</text>
</comment>
<dbReference type="EMBL" id="JBBPHU010000012">
    <property type="protein sequence ID" value="KAK7511382.1"/>
    <property type="molecule type" value="Genomic_DNA"/>
</dbReference>
<gene>
    <name evidence="1" type="ORF">IWZ03DRAFT_426297</name>
</gene>
<evidence type="ECO:0000313" key="1">
    <source>
        <dbReference type="EMBL" id="KAK7511382.1"/>
    </source>
</evidence>
<protein>
    <submittedName>
        <fullName evidence="1">Uncharacterized protein</fullName>
    </submittedName>
</protein>
<reference evidence="1 2" key="1">
    <citation type="submission" date="2024-04" db="EMBL/GenBank/DDBJ databases">
        <title>Phyllosticta paracitricarpa is synonymous to the EU quarantine fungus P. citricarpa based on phylogenomic analyses.</title>
        <authorList>
            <consortium name="Lawrence Berkeley National Laboratory"/>
            <person name="Van Ingen-Buijs V.A."/>
            <person name="Van Westerhoven A.C."/>
            <person name="Haridas S."/>
            <person name="Skiadas P."/>
            <person name="Martin F."/>
            <person name="Groenewald J.Z."/>
            <person name="Crous P.W."/>
            <person name="Seidl M.F."/>
        </authorList>
    </citation>
    <scope>NUCLEOTIDE SEQUENCE [LARGE SCALE GENOMIC DNA]</scope>
    <source>
        <strain evidence="1 2">CBS 123371</strain>
    </source>
</reference>
<accession>A0ABR1KDJ0</accession>
<dbReference type="Proteomes" id="UP001363622">
    <property type="component" value="Unassembled WGS sequence"/>
</dbReference>
<sequence length="211" mass="23999">MAYFGAFNARLWSELNLVLNFAEDVTLDDDVRHHAVKWVTCALGAIATPPQVSISSNNAYVILVRISLDENTPTEWKQTFQHAMRISWSLIGEGVSVLNGEELNLMLKYIEDDEDVDIELRLSMLKLVIIDLEEARSPSGYAAYPPTLLTKAFNTNKIVKELFLSDDTPNKWKQIYIRTMRAERILVTQGIHLFSGKWPNRIPSAYSRVPS</sequence>
<organism evidence="1 2">
    <name type="scientific">Phyllosticta citriasiana</name>
    <dbReference type="NCBI Taxonomy" id="595635"/>
    <lineage>
        <taxon>Eukaryota</taxon>
        <taxon>Fungi</taxon>
        <taxon>Dikarya</taxon>
        <taxon>Ascomycota</taxon>
        <taxon>Pezizomycotina</taxon>
        <taxon>Dothideomycetes</taxon>
        <taxon>Dothideomycetes incertae sedis</taxon>
        <taxon>Botryosphaeriales</taxon>
        <taxon>Phyllostictaceae</taxon>
        <taxon>Phyllosticta</taxon>
    </lineage>
</organism>